<reference evidence="2 3" key="2">
    <citation type="submission" date="2018-11" db="EMBL/GenBank/DDBJ databases">
        <authorList>
            <consortium name="Pathogen Informatics"/>
        </authorList>
    </citation>
    <scope>NUCLEOTIDE SEQUENCE [LARGE SCALE GENOMIC DNA]</scope>
</reference>
<dbReference type="Proteomes" id="UP000270296">
    <property type="component" value="Unassembled WGS sequence"/>
</dbReference>
<evidence type="ECO:0000313" key="4">
    <source>
        <dbReference type="WBParaSite" id="SBAD_0001281101-mRNA-1"/>
    </source>
</evidence>
<name>A0A183J957_9BILA</name>
<feature type="region of interest" description="Disordered" evidence="1">
    <location>
        <begin position="1"/>
        <end position="32"/>
    </location>
</feature>
<proteinExistence type="predicted"/>
<dbReference type="WBParaSite" id="SBAD_0001281101-mRNA-1">
    <property type="protein sequence ID" value="SBAD_0001281101-mRNA-1"/>
    <property type="gene ID" value="SBAD_0001281101"/>
</dbReference>
<accession>A0A183J957</accession>
<feature type="compositionally biased region" description="Polar residues" evidence="1">
    <location>
        <begin position="1"/>
        <end position="12"/>
    </location>
</feature>
<sequence length="65" mass="7571">MSPSAWSLQGATKNLPRQLRRPGQRRELRTGLPGERRCIEGVQTGVRIVRKSRLWDHHRQADIRT</sequence>
<gene>
    <name evidence="2" type="ORF">SBAD_LOCUS12406</name>
</gene>
<evidence type="ECO:0000256" key="1">
    <source>
        <dbReference type="SAM" id="MobiDB-lite"/>
    </source>
</evidence>
<keyword evidence="3" id="KW-1185">Reference proteome</keyword>
<evidence type="ECO:0000313" key="2">
    <source>
        <dbReference type="EMBL" id="VDP48012.1"/>
    </source>
</evidence>
<protein>
    <submittedName>
        <fullName evidence="2 4">Uncharacterized protein</fullName>
    </submittedName>
</protein>
<organism evidence="4">
    <name type="scientific">Soboliphyme baturini</name>
    <dbReference type="NCBI Taxonomy" id="241478"/>
    <lineage>
        <taxon>Eukaryota</taxon>
        <taxon>Metazoa</taxon>
        <taxon>Ecdysozoa</taxon>
        <taxon>Nematoda</taxon>
        <taxon>Enoplea</taxon>
        <taxon>Dorylaimia</taxon>
        <taxon>Dioctophymatida</taxon>
        <taxon>Dioctophymatoidea</taxon>
        <taxon>Soboliphymatidae</taxon>
        <taxon>Soboliphyme</taxon>
    </lineage>
</organism>
<evidence type="ECO:0000313" key="3">
    <source>
        <dbReference type="Proteomes" id="UP000270296"/>
    </source>
</evidence>
<dbReference type="AlphaFoldDB" id="A0A183J957"/>
<reference evidence="4" key="1">
    <citation type="submission" date="2016-06" db="UniProtKB">
        <authorList>
            <consortium name="WormBaseParasite"/>
        </authorList>
    </citation>
    <scope>IDENTIFICATION</scope>
</reference>
<dbReference type="EMBL" id="UZAM01017676">
    <property type="protein sequence ID" value="VDP48012.1"/>
    <property type="molecule type" value="Genomic_DNA"/>
</dbReference>